<dbReference type="InterPro" id="IPR001579">
    <property type="entry name" value="Glyco_hydro_18_chit_AS"/>
</dbReference>
<dbReference type="PRINTS" id="PR00551">
    <property type="entry name" value="2SGLOBULIN"/>
</dbReference>
<keyword evidence="5" id="KW-0732">Signal</keyword>
<dbReference type="Proteomes" id="UP001567538">
    <property type="component" value="Unassembled WGS sequence"/>
</dbReference>
<evidence type="ECO:0000313" key="7">
    <source>
        <dbReference type="EMBL" id="KAL1558614.1"/>
    </source>
</evidence>
<proteinExistence type="inferred from homology"/>
<dbReference type="GO" id="GO:0016798">
    <property type="term" value="F:hydrolase activity, acting on glycosyl bonds"/>
    <property type="evidence" value="ECO:0007669"/>
    <property type="project" value="UniProtKB-KW"/>
</dbReference>
<dbReference type="InterPro" id="IPR017853">
    <property type="entry name" value="GH"/>
</dbReference>
<dbReference type="PANTHER" id="PTHR46476:SF3">
    <property type="entry name" value="CHITINASE 2-LIKE"/>
    <property type="match status" value="1"/>
</dbReference>
<feature type="chain" id="PRO_5044828833" evidence="5">
    <location>
        <begin position="32"/>
        <end position="311"/>
    </location>
</feature>
<dbReference type="CDD" id="cd06544">
    <property type="entry name" value="GH18_narbonin"/>
    <property type="match status" value="1"/>
</dbReference>
<dbReference type="EMBL" id="JBEAFC010000004">
    <property type="protein sequence ID" value="KAL1558614.1"/>
    <property type="molecule type" value="Genomic_DNA"/>
</dbReference>
<comment type="caution">
    <text evidence="7">The sequence shown here is derived from an EMBL/GenBank/DDBJ whole genome shotgun (WGS) entry which is preliminary data.</text>
</comment>
<dbReference type="Pfam" id="PF00704">
    <property type="entry name" value="Glyco_hydro_18"/>
    <property type="match status" value="1"/>
</dbReference>
<dbReference type="PROSITE" id="PS01095">
    <property type="entry name" value="GH18_1"/>
    <property type="match status" value="1"/>
</dbReference>
<dbReference type="SUPFAM" id="SSF51445">
    <property type="entry name" value="(Trans)glycosidases"/>
    <property type="match status" value="1"/>
</dbReference>
<dbReference type="PROSITE" id="PS51910">
    <property type="entry name" value="GH18_2"/>
    <property type="match status" value="1"/>
</dbReference>
<protein>
    <submittedName>
        <fullName evidence="7">Chitinase 2-like</fullName>
    </submittedName>
</protein>
<evidence type="ECO:0000256" key="1">
    <source>
        <dbReference type="ARBA" id="ARBA00022801"/>
    </source>
</evidence>
<evidence type="ECO:0000256" key="3">
    <source>
        <dbReference type="RuleBase" id="RU000489"/>
    </source>
</evidence>
<gene>
    <name evidence="7" type="ORF">AAHA92_09056</name>
</gene>
<feature type="domain" description="GH18" evidence="6">
    <location>
        <begin position="36"/>
        <end position="310"/>
    </location>
</feature>
<accession>A0ABD1HRJ8</accession>
<evidence type="ECO:0000259" key="6">
    <source>
        <dbReference type="PROSITE" id="PS51910"/>
    </source>
</evidence>
<comment type="similarity">
    <text evidence="4">Belongs to the glycosyl hydrolase 18 family.</text>
</comment>
<dbReference type="PANTHER" id="PTHR46476">
    <property type="entry name" value="CHITINASE 2-LIKE"/>
    <property type="match status" value="1"/>
</dbReference>
<evidence type="ECO:0000256" key="4">
    <source>
        <dbReference type="RuleBase" id="RU004453"/>
    </source>
</evidence>
<dbReference type="InterPro" id="IPR000677">
    <property type="entry name" value="Chitinase-like"/>
</dbReference>
<feature type="signal peptide" evidence="5">
    <location>
        <begin position="1"/>
        <end position="31"/>
    </location>
</feature>
<reference evidence="7 8" key="1">
    <citation type="submission" date="2024-06" db="EMBL/GenBank/DDBJ databases">
        <title>A chromosome level genome sequence of Diviner's sage (Salvia divinorum).</title>
        <authorList>
            <person name="Ford S.A."/>
            <person name="Ro D.-K."/>
            <person name="Ness R.W."/>
            <person name="Phillips M.A."/>
        </authorList>
    </citation>
    <scope>NUCLEOTIDE SEQUENCE [LARGE SCALE GENOMIC DNA]</scope>
    <source>
        <strain evidence="7">SAF-2024a</strain>
        <tissue evidence="7">Leaf</tissue>
    </source>
</reference>
<evidence type="ECO:0000313" key="8">
    <source>
        <dbReference type="Proteomes" id="UP001567538"/>
    </source>
</evidence>
<keyword evidence="2 3" id="KW-0326">Glycosidase</keyword>
<name>A0ABD1HRJ8_SALDI</name>
<evidence type="ECO:0000256" key="2">
    <source>
        <dbReference type="ARBA" id="ARBA00023295"/>
    </source>
</evidence>
<keyword evidence="1 3" id="KW-0378">Hydrolase</keyword>
<sequence length="311" mass="34828">MDSSTFSSTAALLFFLLPLHFLFCNFPTIGAAQPEKLFREYIGAEGNNVRFTDVPINPSVDFHFLLAFAIDYTDGSHPAPTNGNFRVYWDTENLGPSQVPVIKAKHANVRVGMSLAGDTIGNNKPVYFHPTSIKSWVANAIHSITEIVTTYSLDGIDIDYEHFSSDPDTFAECIGQLLFYLKQNKIVSFTSIAPFEDDSVKPYYLALWRKYGHLIDYVNFQFYAYPRGTTVSQFLKYFDEQSSNYKGGQVLVSFGTDGSGGLSPQNGFFDACSALSKQGKLHGIFIWSADDSKKADFKYERQSQDFLASQK</sequence>
<keyword evidence="8" id="KW-1185">Reference proteome</keyword>
<dbReference type="AlphaFoldDB" id="A0ABD1HRJ8"/>
<evidence type="ECO:0000256" key="5">
    <source>
        <dbReference type="SAM" id="SignalP"/>
    </source>
</evidence>
<organism evidence="7 8">
    <name type="scientific">Salvia divinorum</name>
    <name type="common">Maria pastora</name>
    <name type="synonym">Diviner's sage</name>
    <dbReference type="NCBI Taxonomy" id="28513"/>
    <lineage>
        <taxon>Eukaryota</taxon>
        <taxon>Viridiplantae</taxon>
        <taxon>Streptophyta</taxon>
        <taxon>Embryophyta</taxon>
        <taxon>Tracheophyta</taxon>
        <taxon>Spermatophyta</taxon>
        <taxon>Magnoliopsida</taxon>
        <taxon>eudicotyledons</taxon>
        <taxon>Gunneridae</taxon>
        <taxon>Pentapetalae</taxon>
        <taxon>asterids</taxon>
        <taxon>lamiids</taxon>
        <taxon>Lamiales</taxon>
        <taxon>Lamiaceae</taxon>
        <taxon>Nepetoideae</taxon>
        <taxon>Mentheae</taxon>
        <taxon>Salviinae</taxon>
        <taxon>Salvia</taxon>
        <taxon>Salvia subgen. Calosphace</taxon>
    </lineage>
</organism>
<dbReference type="Gene3D" id="3.20.20.80">
    <property type="entry name" value="Glycosidases"/>
    <property type="match status" value="1"/>
</dbReference>
<dbReference type="InterPro" id="IPR001223">
    <property type="entry name" value="Glyco_hydro18_cat"/>
</dbReference>